<accession>A0A8H7CNY0</accession>
<evidence type="ECO:0008006" key="3">
    <source>
        <dbReference type="Google" id="ProtNLM"/>
    </source>
</evidence>
<name>A0A8H7CNY0_9AGAR</name>
<proteinExistence type="predicted"/>
<sequence>MPLLKDLVWDKTPTFGLQDLFRDTVNVSRLAISVAGIHRIPSSLMAQITSYKAKYTSRSTLLKDLSAAANLVECDIDFGGDLHGSVVLPRLRRLAAGGTLLGHMVAPAMQELCVTHHIDHVLPFLQRSGCALTRLMLFQCTGSGRNIIRLLRGIPSLTILEIDFISFTTSKALIPALTIPPDSTGSDVEYLCPYLVSLSWGDRDDRMDYPAFVAMADMLRSRWRIPGQKSPSLRLVRIYLNQVRMRTGGKWMQWMQVLADEGMDVAVVQSTRDYPPTDTWRHGWIVI</sequence>
<keyword evidence="2" id="KW-1185">Reference proteome</keyword>
<comment type="caution">
    <text evidence="1">The sequence shown here is derived from an EMBL/GenBank/DDBJ whole genome shotgun (WGS) entry which is preliminary data.</text>
</comment>
<protein>
    <recommendedName>
        <fullName evidence="3">F-box protein</fullName>
    </recommendedName>
</protein>
<dbReference type="OrthoDB" id="3365698at2759"/>
<dbReference type="AlphaFoldDB" id="A0A8H7CNY0"/>
<gene>
    <name evidence="1" type="ORF">MSAN_02004600</name>
</gene>
<evidence type="ECO:0000313" key="2">
    <source>
        <dbReference type="Proteomes" id="UP000623467"/>
    </source>
</evidence>
<organism evidence="1 2">
    <name type="scientific">Mycena sanguinolenta</name>
    <dbReference type="NCBI Taxonomy" id="230812"/>
    <lineage>
        <taxon>Eukaryota</taxon>
        <taxon>Fungi</taxon>
        <taxon>Dikarya</taxon>
        <taxon>Basidiomycota</taxon>
        <taxon>Agaricomycotina</taxon>
        <taxon>Agaricomycetes</taxon>
        <taxon>Agaricomycetidae</taxon>
        <taxon>Agaricales</taxon>
        <taxon>Marasmiineae</taxon>
        <taxon>Mycenaceae</taxon>
        <taxon>Mycena</taxon>
    </lineage>
</organism>
<evidence type="ECO:0000313" key="1">
    <source>
        <dbReference type="EMBL" id="KAF7342882.1"/>
    </source>
</evidence>
<dbReference type="Proteomes" id="UP000623467">
    <property type="component" value="Unassembled WGS sequence"/>
</dbReference>
<dbReference type="EMBL" id="JACAZH010000024">
    <property type="protein sequence ID" value="KAF7342882.1"/>
    <property type="molecule type" value="Genomic_DNA"/>
</dbReference>
<reference evidence="1" key="1">
    <citation type="submission" date="2020-05" db="EMBL/GenBank/DDBJ databases">
        <title>Mycena genomes resolve the evolution of fungal bioluminescence.</title>
        <authorList>
            <person name="Tsai I.J."/>
        </authorList>
    </citation>
    <scope>NUCLEOTIDE SEQUENCE</scope>
    <source>
        <strain evidence="1">160909Yilan</strain>
    </source>
</reference>